<dbReference type="InterPro" id="IPR008979">
    <property type="entry name" value="Galactose-bd-like_sf"/>
</dbReference>
<dbReference type="Gene3D" id="2.60.120.260">
    <property type="entry name" value="Galactose-binding domain-like"/>
    <property type="match status" value="1"/>
</dbReference>
<accession>A0A218MKY7</accession>
<dbReference type="SUPFAM" id="SSF49785">
    <property type="entry name" value="Galactose-binding domain-like"/>
    <property type="match status" value="1"/>
</dbReference>
<evidence type="ECO:0000313" key="1">
    <source>
        <dbReference type="EMBL" id="ASE99935.1"/>
    </source>
</evidence>
<protein>
    <recommendedName>
        <fullName evidence="2">CBM6 domain-containing protein</fullName>
    </recommendedName>
</protein>
<reference evidence="1" key="1">
    <citation type="submission" date="2016-10" db="EMBL/GenBank/DDBJ databases">
        <authorList>
            <person name="Varghese N."/>
        </authorList>
    </citation>
    <scope>NUCLEOTIDE SEQUENCE</scope>
</reference>
<sequence>MPLNTGFEYLFSENELRTVRESVATPVKFAPINKTLASTNTAEDLITLESNAPPAMNLITNPSIETAGTPPSGFTAVGATVTRVTTTPRTGTYSMSCETANAAAAEGAYFEISDIPPGNYALSAYLRHSGGGTARVRGSSDEGSTFSNGTTVTMGNNWNGRSTVLHRVGLDESSIRIYIVTNVQQNITFLVDDVQVEPAWNAVRIGYSARDPNPPAAAVSTFVDPRSERFSRFLGTTDASASIREPGISEIHHLSIYASHNTYIDFDRTVAIRTATPLGYLLVAGIDYRINLDKIIKSKVSFANAAGSETPLVIGYATGF</sequence>
<name>A0A218MKY7_9VIRU</name>
<proteinExistence type="predicted"/>
<evidence type="ECO:0008006" key="2">
    <source>
        <dbReference type="Google" id="ProtNLM"/>
    </source>
</evidence>
<organism evidence="1">
    <name type="scientific">uncultured virus</name>
    <dbReference type="NCBI Taxonomy" id="340016"/>
    <lineage>
        <taxon>Viruses</taxon>
        <taxon>environmental samples</taxon>
    </lineage>
</organism>
<reference evidence="1" key="2">
    <citation type="journal article" date="2017" name="Nat. Commun.">
        <title>Single-virus genomics reveals hidden cosmopolitan and abundant viruses.</title>
        <authorList>
            <person name="Martinez-Hernandez F."/>
            <person name="Fornas O."/>
            <person name="Lluesma Gomez M."/>
            <person name="Bolduc B."/>
            <person name="de la Cruz Pena M.J."/>
            <person name="Martinez J.M."/>
            <person name="Anton J."/>
            <person name="Gasol J.M."/>
            <person name="Rosselli R."/>
            <person name="Rodriguez-Valera F."/>
            <person name="Sullivan M.B."/>
            <person name="Acinas S.G."/>
            <person name="Martinez-Garcia M."/>
        </authorList>
    </citation>
    <scope>NUCLEOTIDE SEQUENCE</scope>
</reference>
<dbReference type="EMBL" id="KY052807">
    <property type="protein sequence ID" value="ASE99935.1"/>
    <property type="molecule type" value="Genomic_DNA"/>
</dbReference>